<dbReference type="AlphaFoldDB" id="A0A2M7XKT7"/>
<dbReference type="Pfam" id="PF01809">
    <property type="entry name" value="YidD"/>
    <property type="match status" value="1"/>
</dbReference>
<dbReference type="PANTHER" id="PTHR33383:SF1">
    <property type="entry name" value="MEMBRANE PROTEIN INSERTION EFFICIENCY FACTOR-RELATED"/>
    <property type="match status" value="1"/>
</dbReference>
<evidence type="ECO:0000313" key="1">
    <source>
        <dbReference type="EMBL" id="PJA49158.1"/>
    </source>
</evidence>
<dbReference type="InterPro" id="IPR002696">
    <property type="entry name" value="Membr_insert_effic_factor_YidD"/>
</dbReference>
<dbReference type="EMBL" id="PFWP01000070">
    <property type="protein sequence ID" value="PJA49158.1"/>
    <property type="molecule type" value="Genomic_DNA"/>
</dbReference>
<dbReference type="SMART" id="SM01234">
    <property type="entry name" value="Haemolytic"/>
    <property type="match status" value="1"/>
</dbReference>
<organism evidence="1 2">
    <name type="scientific">Candidatus Shapirobacteria bacterium CG_4_9_14_3_um_filter_39_13</name>
    <dbReference type="NCBI Taxonomy" id="1974479"/>
    <lineage>
        <taxon>Bacteria</taxon>
        <taxon>Candidatus Shapironibacteriota</taxon>
    </lineage>
</organism>
<reference evidence="2" key="1">
    <citation type="submission" date="2017-09" db="EMBL/GenBank/DDBJ databases">
        <title>Depth-based differentiation of microbial function through sediment-hosted aquifers and enrichment of novel symbionts in the deep terrestrial subsurface.</title>
        <authorList>
            <person name="Probst A.J."/>
            <person name="Ladd B."/>
            <person name="Jarett J.K."/>
            <person name="Geller-Mcgrath D.E."/>
            <person name="Sieber C.M.K."/>
            <person name="Emerson J.B."/>
            <person name="Anantharaman K."/>
            <person name="Thomas B.C."/>
            <person name="Malmstrom R."/>
            <person name="Stieglmeier M."/>
            <person name="Klingl A."/>
            <person name="Woyke T."/>
            <person name="Ryan C.M."/>
            <person name="Banfield J.F."/>
        </authorList>
    </citation>
    <scope>NUCLEOTIDE SEQUENCE [LARGE SCALE GENOMIC DNA]</scope>
</reference>
<sequence length="65" mass="7640">MPFFRLLFLSDSICRFQPTCAEYTYQAISHYGIMRGSWLGLKRICRCHPWSKGGYEPLPLLKNKI</sequence>
<comment type="caution">
    <text evidence="1">The sequence shown here is derived from an EMBL/GenBank/DDBJ whole genome shotgun (WGS) entry which is preliminary data.</text>
</comment>
<dbReference type="NCBIfam" id="TIGR00278">
    <property type="entry name" value="membrane protein insertion efficiency factor YidD"/>
    <property type="match status" value="1"/>
</dbReference>
<gene>
    <name evidence="1" type="ORF">CO169_02675</name>
</gene>
<evidence type="ECO:0000313" key="2">
    <source>
        <dbReference type="Proteomes" id="UP000230062"/>
    </source>
</evidence>
<accession>A0A2M7XKT7</accession>
<dbReference type="Proteomes" id="UP000230062">
    <property type="component" value="Unassembled WGS sequence"/>
</dbReference>
<proteinExistence type="predicted"/>
<dbReference type="PANTHER" id="PTHR33383">
    <property type="entry name" value="MEMBRANE PROTEIN INSERTION EFFICIENCY FACTOR-RELATED"/>
    <property type="match status" value="1"/>
</dbReference>
<protein>
    <submittedName>
        <fullName evidence="1">Membrane protein insertion efficiency factor YidD</fullName>
    </submittedName>
</protein>
<name>A0A2M7XKT7_9BACT</name>